<protein>
    <submittedName>
        <fullName evidence="2">Uncharacterized protein</fullName>
    </submittedName>
</protein>
<evidence type="ECO:0000256" key="1">
    <source>
        <dbReference type="SAM" id="MobiDB-lite"/>
    </source>
</evidence>
<evidence type="ECO:0000313" key="2">
    <source>
        <dbReference type="EMBL" id="MBB3006852.1"/>
    </source>
</evidence>
<proteinExistence type="predicted"/>
<evidence type="ECO:0000313" key="3">
    <source>
        <dbReference type="Proteomes" id="UP000578036"/>
    </source>
</evidence>
<dbReference type="AlphaFoldDB" id="A0A7W4YQY5"/>
<dbReference type="EMBL" id="JACHWF010000002">
    <property type="protein sequence ID" value="MBB3006852.1"/>
    <property type="molecule type" value="Genomic_DNA"/>
</dbReference>
<accession>A0A7W4YQY5</accession>
<reference evidence="2 3" key="1">
    <citation type="submission" date="2020-08" db="EMBL/GenBank/DDBJ databases">
        <title>Genomic Encyclopedia of Type Strains, Phase IV (KMG-V): Genome sequencing to study the core and pangenomes of soil and plant-associated prokaryotes.</title>
        <authorList>
            <person name="Whitman W."/>
        </authorList>
    </citation>
    <scope>NUCLEOTIDE SEQUENCE [LARGE SCALE GENOMIC DNA]</scope>
    <source>
        <strain evidence="2 3">SLV-2362</strain>
    </source>
</reference>
<feature type="compositionally biased region" description="Basic and acidic residues" evidence="1">
    <location>
        <begin position="40"/>
        <end position="52"/>
    </location>
</feature>
<keyword evidence="3" id="KW-1185">Reference proteome</keyword>
<gene>
    <name evidence="2" type="ORF">FHX61_001500</name>
</gene>
<feature type="region of interest" description="Disordered" evidence="1">
    <location>
        <begin position="38"/>
        <end position="75"/>
    </location>
</feature>
<comment type="caution">
    <text evidence="2">The sequence shown here is derived from an EMBL/GenBank/DDBJ whole genome shotgun (WGS) entry which is preliminary data.</text>
</comment>
<name>A0A7W4YQY5_9BURK</name>
<sequence>MVAVYNGNLVKGPLAYGADLTQKRVRPAGALRVQVRRNRYAGERNQTRDPGRRNGYAAETGTRTHPDAGDLRPAQKRVRFGRGFRRNGYAGAVQGASCALGRELVSAWITAWQCSYPPFLGGNRRSSAPGGQRSRRIGYALRSLACGEACGRWQLSPQNPVRAGRRYRFGWSQIRVRPVAESGTDRRRIGFAGRCFPLTNQRGWLHVYGLQVVNPYRYRLLVADGWRTVDNPAGLPTVRHHATSH</sequence>
<dbReference type="Proteomes" id="UP000578036">
    <property type="component" value="Unassembled WGS sequence"/>
</dbReference>
<organism evidence="2 3">
    <name type="scientific">Cupriavidus alkaliphilus</name>
    <dbReference type="NCBI Taxonomy" id="942866"/>
    <lineage>
        <taxon>Bacteria</taxon>
        <taxon>Pseudomonadati</taxon>
        <taxon>Pseudomonadota</taxon>
        <taxon>Betaproteobacteria</taxon>
        <taxon>Burkholderiales</taxon>
        <taxon>Burkholderiaceae</taxon>
        <taxon>Cupriavidus</taxon>
    </lineage>
</organism>